<dbReference type="EnsemblPlants" id="Ma07_t26620.1">
    <property type="protein sequence ID" value="Ma07_p26620.1"/>
    <property type="gene ID" value="Ma07_g26620"/>
</dbReference>
<dbReference type="Pfam" id="PF02309">
    <property type="entry name" value="AUX_IAA"/>
    <property type="match status" value="1"/>
</dbReference>
<comment type="subunit">
    <text evidence="1">Homodimers and heterodimers.</text>
</comment>
<evidence type="ECO:0000259" key="2">
    <source>
        <dbReference type="Pfam" id="PF02309"/>
    </source>
</evidence>
<dbReference type="GO" id="GO:0009734">
    <property type="term" value="P:auxin-activated signaling pathway"/>
    <property type="evidence" value="ECO:0007669"/>
    <property type="project" value="UniProtKB-UniRule"/>
</dbReference>
<gene>
    <name evidence="3" type="ORF">GSMUA_27890.1</name>
</gene>
<dbReference type="AlphaFoldDB" id="A0A804K068"/>
<dbReference type="Gramene" id="Ma07_t26620.1">
    <property type="protein sequence ID" value="Ma07_p26620.1"/>
    <property type="gene ID" value="Ma07_g26620"/>
</dbReference>
<dbReference type="InParanoid" id="A0A804K068"/>
<keyword evidence="1" id="KW-0927">Auxin signaling pathway</keyword>
<comment type="similarity">
    <text evidence="1">Belongs to the Aux/IAA family.</text>
</comment>
<proteinExistence type="inferred from homology"/>
<reference evidence="3" key="1">
    <citation type="submission" date="2021-03" db="EMBL/GenBank/DDBJ databases">
        <authorList>
            <consortium name="Genoscope - CEA"/>
            <person name="William W."/>
        </authorList>
    </citation>
    <scope>NUCLEOTIDE SEQUENCE</scope>
    <source>
        <strain evidence="3">Doubled-haploid Pahang</strain>
    </source>
</reference>
<keyword evidence="1" id="KW-0678">Repressor</keyword>
<keyword evidence="1" id="KW-0539">Nucleus</keyword>
<dbReference type="OMA" id="WMLIINI"/>
<dbReference type="InterPro" id="IPR033389">
    <property type="entry name" value="AUX/IAA_dom"/>
</dbReference>
<keyword evidence="1" id="KW-0804">Transcription</keyword>
<keyword evidence="5" id="KW-1185">Reference proteome</keyword>
<dbReference type="Proteomes" id="UP000012960">
    <property type="component" value="Unplaced"/>
</dbReference>
<evidence type="ECO:0000313" key="4">
    <source>
        <dbReference type="EnsemblPlants" id="Ma07_p26620.1"/>
    </source>
</evidence>
<evidence type="ECO:0000313" key="5">
    <source>
        <dbReference type="Proteomes" id="UP000012960"/>
    </source>
</evidence>
<evidence type="ECO:0000313" key="3">
    <source>
        <dbReference type="EMBL" id="CAG1857849.1"/>
    </source>
</evidence>
<keyword evidence="1" id="KW-0805">Transcription regulation</keyword>
<feature type="domain" description="AUX/IAA" evidence="2">
    <location>
        <begin position="2"/>
        <end position="46"/>
    </location>
</feature>
<comment type="function">
    <text evidence="1">Aux/IAA proteins are short-lived transcriptional factors that function as repressors of early auxin response genes at low auxin concentrations.</text>
</comment>
<protein>
    <recommendedName>
        <fullName evidence="1">Auxin-responsive protein</fullName>
    </recommendedName>
</protein>
<name>A0A804K068_MUSAM</name>
<reference evidence="4" key="2">
    <citation type="submission" date="2021-05" db="UniProtKB">
        <authorList>
            <consortium name="EnsemblPlants"/>
        </authorList>
    </citation>
    <scope>IDENTIFICATION</scope>
    <source>
        <strain evidence="4">subsp. malaccensis</strain>
    </source>
</reference>
<dbReference type="GO" id="GO:0005634">
    <property type="term" value="C:nucleus"/>
    <property type="evidence" value="ECO:0007669"/>
    <property type="project" value="UniProtKB-SubCell"/>
</dbReference>
<sequence>MMDLYQGSEYVLMKTRDGYWMLIINIPSEMFSNRCRRLRIMKISDLEFPPRATMKCQSWLGLATSWKISLVHYNLMTAWRKASVL</sequence>
<evidence type="ECO:0000256" key="1">
    <source>
        <dbReference type="RuleBase" id="RU004549"/>
    </source>
</evidence>
<dbReference type="Gene3D" id="3.10.20.90">
    <property type="entry name" value="Phosphatidylinositol 3-kinase Catalytic Subunit, Chain A, domain 1"/>
    <property type="match status" value="1"/>
</dbReference>
<dbReference type="EMBL" id="HG996473">
    <property type="protein sequence ID" value="CAG1857849.1"/>
    <property type="molecule type" value="Genomic_DNA"/>
</dbReference>
<comment type="subcellular location">
    <subcellularLocation>
        <location evidence="1">Nucleus</location>
    </subcellularLocation>
</comment>
<accession>A0A804K068</accession>
<organism evidence="4 5">
    <name type="scientific">Musa acuminata subsp. malaccensis</name>
    <name type="common">Wild banana</name>
    <name type="synonym">Musa malaccensis</name>
    <dbReference type="NCBI Taxonomy" id="214687"/>
    <lineage>
        <taxon>Eukaryota</taxon>
        <taxon>Viridiplantae</taxon>
        <taxon>Streptophyta</taxon>
        <taxon>Embryophyta</taxon>
        <taxon>Tracheophyta</taxon>
        <taxon>Spermatophyta</taxon>
        <taxon>Magnoliopsida</taxon>
        <taxon>Liliopsida</taxon>
        <taxon>Zingiberales</taxon>
        <taxon>Musaceae</taxon>
        <taxon>Musa</taxon>
    </lineage>
</organism>